<dbReference type="EMBL" id="KL660698">
    <property type="protein sequence ID" value="KFA64222.1"/>
    <property type="molecule type" value="Genomic_DNA"/>
</dbReference>
<evidence type="ECO:0000313" key="2">
    <source>
        <dbReference type="Proteomes" id="UP000028524"/>
    </source>
</evidence>
<gene>
    <name evidence="1" type="ORF">S40285_09865</name>
</gene>
<protein>
    <submittedName>
        <fullName evidence="1">Uncharacterized protein</fullName>
    </submittedName>
</protein>
<proteinExistence type="predicted"/>
<dbReference type="AlphaFoldDB" id="A0A084QJT7"/>
<organism evidence="1 2">
    <name type="scientific">Stachybotrys chlorohalonatus (strain IBT 40285)</name>
    <dbReference type="NCBI Taxonomy" id="1283841"/>
    <lineage>
        <taxon>Eukaryota</taxon>
        <taxon>Fungi</taxon>
        <taxon>Dikarya</taxon>
        <taxon>Ascomycota</taxon>
        <taxon>Pezizomycotina</taxon>
        <taxon>Sordariomycetes</taxon>
        <taxon>Hypocreomycetidae</taxon>
        <taxon>Hypocreales</taxon>
        <taxon>Stachybotryaceae</taxon>
        <taxon>Stachybotrys</taxon>
    </lineage>
</organism>
<keyword evidence="2" id="KW-1185">Reference proteome</keyword>
<evidence type="ECO:0000313" key="1">
    <source>
        <dbReference type="EMBL" id="KFA64222.1"/>
    </source>
</evidence>
<sequence>MLFKDGRACHHRSVSHNVNVLPAGSCAVPPWIDIALSVTMEASHGMLSVESRALLRRKKPILFQPTASDMLTGPFFYQSYSIETLARPRRHVYSRHCLQIRYAAHQHSGSTSTSGQIDPVSLRIVSQHAGLQAYEQQQECEQNCVDVDCSR</sequence>
<name>A0A084QJT7_STAC4</name>
<dbReference type="HOGENOM" id="CLU_1732670_0_0_1"/>
<accession>A0A084QJT7</accession>
<dbReference type="Proteomes" id="UP000028524">
    <property type="component" value="Unassembled WGS sequence"/>
</dbReference>
<dbReference type="InParanoid" id="A0A084QJT7"/>
<reference evidence="1 2" key="1">
    <citation type="journal article" date="2014" name="BMC Genomics">
        <title>Comparative genome sequencing reveals chemotype-specific gene clusters in the toxigenic black mold Stachybotrys.</title>
        <authorList>
            <person name="Semeiks J."/>
            <person name="Borek D."/>
            <person name="Otwinowski Z."/>
            <person name="Grishin N.V."/>
        </authorList>
    </citation>
    <scope>NUCLEOTIDE SEQUENCE [LARGE SCALE GENOMIC DNA]</scope>
    <source>
        <strain evidence="1 2">IBT 40285</strain>
    </source>
</reference>
<dbReference type="OrthoDB" id="10483623at2759"/>